<feature type="region of interest" description="Disordered" evidence="1">
    <location>
        <begin position="181"/>
        <end position="231"/>
    </location>
</feature>
<reference evidence="4" key="1">
    <citation type="journal article" date="2019" name="Int. J. Syst. Evol. Microbiol.">
        <title>The Global Catalogue of Microorganisms (GCM) 10K type strain sequencing project: providing services to taxonomists for standard genome sequencing and annotation.</title>
        <authorList>
            <consortium name="The Broad Institute Genomics Platform"/>
            <consortium name="The Broad Institute Genome Sequencing Center for Infectious Disease"/>
            <person name="Wu L."/>
            <person name="Ma J."/>
        </authorList>
    </citation>
    <scope>NUCLEOTIDE SEQUENCE [LARGE SCALE GENOMIC DNA]</scope>
    <source>
        <strain evidence="4">JCM 14545</strain>
    </source>
</reference>
<keyword evidence="2" id="KW-0812">Transmembrane</keyword>
<feature type="compositionally biased region" description="Low complexity" evidence="1">
    <location>
        <begin position="199"/>
        <end position="212"/>
    </location>
</feature>
<accession>A0ABP5CFJ0</accession>
<proteinExistence type="predicted"/>
<gene>
    <name evidence="3" type="ORF">GCM10009754_38280</name>
</gene>
<dbReference type="RefSeq" id="WP_344420116.1">
    <property type="nucleotide sequence ID" value="NZ_BAAANN010000014.1"/>
</dbReference>
<comment type="caution">
    <text evidence="3">The sequence shown here is derived from an EMBL/GenBank/DDBJ whole genome shotgun (WGS) entry which is preliminary data.</text>
</comment>
<keyword evidence="2" id="KW-1133">Transmembrane helix</keyword>
<sequence>MTNPYGYPAQQGPGYGGYGQGGHGGYPAPRQRPSGVTAILAAVFGLLVAVGGGLIVITLLIQVNDLGRGIGDLPGNALTALGLLLAAALFALLGAVIAFFRSAAGAILLLLGAVVGIAAFFLYPALTRIKFSVFMSMIFDFDNAVSFGMVAVLVFAPLTLVFAALPPTFRYLRYRAPAPGLDPSQGGGYPPQQQPPGYPGQQQSPGYPQQQPGYPPQQGPQQHGYPPNQGW</sequence>
<evidence type="ECO:0000313" key="4">
    <source>
        <dbReference type="Proteomes" id="UP001501116"/>
    </source>
</evidence>
<evidence type="ECO:0000313" key="3">
    <source>
        <dbReference type="EMBL" id="GAA1963237.1"/>
    </source>
</evidence>
<feature type="compositionally biased region" description="Low complexity" evidence="1">
    <location>
        <begin position="219"/>
        <end position="231"/>
    </location>
</feature>
<feature type="transmembrane region" description="Helical" evidence="2">
    <location>
        <begin position="146"/>
        <end position="165"/>
    </location>
</feature>
<protein>
    <submittedName>
        <fullName evidence="3">Uncharacterized protein</fullName>
    </submittedName>
</protein>
<dbReference type="EMBL" id="BAAANN010000014">
    <property type="protein sequence ID" value="GAA1963237.1"/>
    <property type="molecule type" value="Genomic_DNA"/>
</dbReference>
<feature type="transmembrane region" description="Helical" evidence="2">
    <location>
        <begin position="38"/>
        <end position="61"/>
    </location>
</feature>
<evidence type="ECO:0000256" key="1">
    <source>
        <dbReference type="SAM" id="MobiDB-lite"/>
    </source>
</evidence>
<feature type="transmembrane region" description="Helical" evidence="2">
    <location>
        <begin position="81"/>
        <end position="100"/>
    </location>
</feature>
<name>A0ABP5CFJ0_9PSEU</name>
<feature type="transmembrane region" description="Helical" evidence="2">
    <location>
        <begin position="107"/>
        <end position="126"/>
    </location>
</feature>
<keyword evidence="4" id="KW-1185">Reference proteome</keyword>
<keyword evidence="2" id="KW-0472">Membrane</keyword>
<dbReference type="Proteomes" id="UP001501116">
    <property type="component" value="Unassembled WGS sequence"/>
</dbReference>
<evidence type="ECO:0000256" key="2">
    <source>
        <dbReference type="SAM" id="Phobius"/>
    </source>
</evidence>
<organism evidence="3 4">
    <name type="scientific">Amycolatopsis minnesotensis</name>
    <dbReference type="NCBI Taxonomy" id="337894"/>
    <lineage>
        <taxon>Bacteria</taxon>
        <taxon>Bacillati</taxon>
        <taxon>Actinomycetota</taxon>
        <taxon>Actinomycetes</taxon>
        <taxon>Pseudonocardiales</taxon>
        <taxon>Pseudonocardiaceae</taxon>
        <taxon>Amycolatopsis</taxon>
    </lineage>
</organism>